<feature type="transmembrane region" description="Helical" evidence="1">
    <location>
        <begin position="16"/>
        <end position="34"/>
    </location>
</feature>
<protein>
    <submittedName>
        <fullName evidence="2">Uncharacterized protein</fullName>
    </submittedName>
</protein>
<accession>A0A7V1LZ43</accession>
<comment type="caution">
    <text evidence="2">The sequence shown here is derived from an EMBL/GenBank/DDBJ whole genome shotgun (WGS) entry which is preliminary data.</text>
</comment>
<evidence type="ECO:0000313" key="2">
    <source>
        <dbReference type="EMBL" id="HED10259.1"/>
    </source>
</evidence>
<dbReference type="NCBIfam" id="NF038050">
    <property type="entry name" value="NrtS"/>
    <property type="match status" value="1"/>
</dbReference>
<dbReference type="Proteomes" id="UP000886005">
    <property type="component" value="Unassembled WGS sequence"/>
</dbReference>
<name>A0A7V1LZ43_CALAY</name>
<keyword evidence="1" id="KW-1133">Transmembrane helix</keyword>
<proteinExistence type="predicted"/>
<organism evidence="2">
    <name type="scientific">Caldithrix abyssi</name>
    <dbReference type="NCBI Taxonomy" id="187145"/>
    <lineage>
        <taxon>Bacteria</taxon>
        <taxon>Pseudomonadati</taxon>
        <taxon>Calditrichota</taxon>
        <taxon>Calditrichia</taxon>
        <taxon>Calditrichales</taxon>
        <taxon>Calditrichaceae</taxon>
        <taxon>Caldithrix</taxon>
    </lineage>
</organism>
<evidence type="ECO:0000256" key="1">
    <source>
        <dbReference type="SAM" id="Phobius"/>
    </source>
</evidence>
<keyword evidence="1" id="KW-0812">Transmembrane</keyword>
<feature type="transmembrane region" description="Helical" evidence="1">
    <location>
        <begin position="50"/>
        <end position="68"/>
    </location>
</feature>
<keyword evidence="1" id="KW-0472">Membrane</keyword>
<dbReference type="AlphaFoldDB" id="A0A7V1LZ43"/>
<dbReference type="InterPro" id="IPR047700">
    <property type="entry name" value="NrtS-like"/>
</dbReference>
<sequence length="122" mass="14107">MKRHILFLQIAIKREALLPALALALGVGLLLNLINQHHVLLKLQLNHIDWLKFILTFLVPFFVSLYSATSARMKFRPGDISLVETVVTCAHCGREHQLHKNQLIPCCPHCREKTVWKIKEFF</sequence>
<dbReference type="EMBL" id="DRLD01000171">
    <property type="protein sequence ID" value="HED10259.1"/>
    <property type="molecule type" value="Genomic_DNA"/>
</dbReference>
<reference evidence="2" key="1">
    <citation type="journal article" date="2020" name="mSystems">
        <title>Genome- and Community-Level Interaction Insights into Carbon Utilization and Element Cycling Functions of Hydrothermarchaeota in Hydrothermal Sediment.</title>
        <authorList>
            <person name="Zhou Z."/>
            <person name="Liu Y."/>
            <person name="Xu W."/>
            <person name="Pan J."/>
            <person name="Luo Z.H."/>
            <person name="Li M."/>
        </authorList>
    </citation>
    <scope>NUCLEOTIDE SEQUENCE [LARGE SCALE GENOMIC DNA]</scope>
    <source>
        <strain evidence="2">HyVt-456</strain>
    </source>
</reference>
<gene>
    <name evidence="2" type="ORF">ENJ10_06195</name>
</gene>